<dbReference type="PANTHER" id="PTHR21112:SF0">
    <property type="entry name" value="CHEMOSENSORY PROTEIN A 29A-RELATED"/>
    <property type="match status" value="1"/>
</dbReference>
<gene>
    <name evidence="3" type="ORF">APLA_LOCUS2166</name>
</gene>
<name>A0A8S0Z0B0_ARCPL</name>
<sequence length="180" mass="20599">MLKLLMISALLSGGLLMVESNSDVGPGKWNLIDITKCEEAYHKFKFDIEKKKINRTHDGIDAYVTLDEDFTDQFAMRIDICKEVDGGCKQYQVITDESFVKFIYKYAKNNVRTCLEMGNIDPPEFPIPAGEYDIKEFIFNNDELPADGPYGEFAARGYMLRGSEEIGCIEVYAEFRKQED</sequence>
<evidence type="ECO:0000256" key="1">
    <source>
        <dbReference type="ARBA" id="ARBA00022729"/>
    </source>
</evidence>
<comment type="caution">
    <text evidence="3">The sequence shown here is derived from an EMBL/GenBank/DDBJ whole genome shotgun (WGS) entry which is preliminary data.</text>
</comment>
<dbReference type="PANTHER" id="PTHR21112">
    <property type="entry name" value="CHEMOSENSORY PROTEIN A 29A-RELATED"/>
    <property type="match status" value="1"/>
</dbReference>
<dbReference type="Proteomes" id="UP000494256">
    <property type="component" value="Unassembled WGS sequence"/>
</dbReference>
<organism evidence="3 4">
    <name type="scientific">Arctia plantaginis</name>
    <name type="common">Wood tiger moth</name>
    <name type="synonym">Phalaena plantaginis</name>
    <dbReference type="NCBI Taxonomy" id="874455"/>
    <lineage>
        <taxon>Eukaryota</taxon>
        <taxon>Metazoa</taxon>
        <taxon>Ecdysozoa</taxon>
        <taxon>Arthropoda</taxon>
        <taxon>Hexapoda</taxon>
        <taxon>Insecta</taxon>
        <taxon>Pterygota</taxon>
        <taxon>Neoptera</taxon>
        <taxon>Endopterygota</taxon>
        <taxon>Lepidoptera</taxon>
        <taxon>Glossata</taxon>
        <taxon>Ditrysia</taxon>
        <taxon>Noctuoidea</taxon>
        <taxon>Erebidae</taxon>
        <taxon>Arctiinae</taxon>
        <taxon>Arctia</taxon>
    </lineage>
</organism>
<reference evidence="3 4" key="1">
    <citation type="submission" date="2020-04" db="EMBL/GenBank/DDBJ databases">
        <authorList>
            <person name="Wallbank WR R."/>
            <person name="Pardo Diaz C."/>
            <person name="Kozak K."/>
            <person name="Martin S."/>
            <person name="Jiggins C."/>
            <person name="Moest M."/>
            <person name="Warren A I."/>
            <person name="Byers J.R.P. K."/>
            <person name="Montejo-Kovacevich G."/>
            <person name="Yen C E."/>
        </authorList>
    </citation>
    <scope>NUCLEOTIDE SEQUENCE [LARGE SCALE GENOMIC DNA]</scope>
</reference>
<keyword evidence="1 2" id="KW-0732">Signal</keyword>
<accession>A0A8S0Z0B0</accession>
<feature type="signal peptide" evidence="2">
    <location>
        <begin position="1"/>
        <end position="20"/>
    </location>
</feature>
<proteinExistence type="predicted"/>
<evidence type="ECO:0000313" key="4">
    <source>
        <dbReference type="Proteomes" id="UP000494256"/>
    </source>
</evidence>
<feature type="chain" id="PRO_5035894590" evidence="2">
    <location>
        <begin position="21"/>
        <end position="180"/>
    </location>
</feature>
<dbReference type="Gene3D" id="2.70.220.10">
    <property type="entry name" value="Ganglioside GM2 activator"/>
    <property type="match status" value="1"/>
</dbReference>
<protein>
    <submittedName>
        <fullName evidence="3">Uncharacterized protein</fullName>
    </submittedName>
</protein>
<evidence type="ECO:0000313" key="3">
    <source>
        <dbReference type="EMBL" id="CAB3225328.1"/>
    </source>
</evidence>
<dbReference type="InterPro" id="IPR036846">
    <property type="entry name" value="GM2-AP_sf"/>
</dbReference>
<dbReference type="AlphaFoldDB" id="A0A8S0Z0B0"/>
<evidence type="ECO:0000256" key="2">
    <source>
        <dbReference type="SAM" id="SignalP"/>
    </source>
</evidence>
<dbReference type="EMBL" id="CADEBD010000226">
    <property type="protein sequence ID" value="CAB3225328.1"/>
    <property type="molecule type" value="Genomic_DNA"/>
</dbReference>